<dbReference type="PANTHER" id="PTHR47235">
    <property type="entry name" value="BLR6548 PROTEIN"/>
    <property type="match status" value="1"/>
</dbReference>
<dbReference type="SUPFAM" id="SSF53822">
    <property type="entry name" value="Periplasmic binding protein-like I"/>
    <property type="match status" value="1"/>
</dbReference>
<evidence type="ECO:0000256" key="2">
    <source>
        <dbReference type="ARBA" id="ARBA00022729"/>
    </source>
</evidence>
<feature type="chain" id="PRO_5020347368" evidence="3">
    <location>
        <begin position="30"/>
        <end position="405"/>
    </location>
</feature>
<evidence type="ECO:0000313" key="6">
    <source>
        <dbReference type="Proteomes" id="UP000294881"/>
    </source>
</evidence>
<dbReference type="OrthoDB" id="9791590at2"/>
<dbReference type="PANTHER" id="PTHR47235:SF1">
    <property type="entry name" value="BLR6548 PROTEIN"/>
    <property type="match status" value="1"/>
</dbReference>
<feature type="signal peptide" evidence="3">
    <location>
        <begin position="1"/>
        <end position="29"/>
    </location>
</feature>
<reference evidence="5 6" key="1">
    <citation type="submission" date="2019-03" db="EMBL/GenBank/DDBJ databases">
        <title>Genomic Encyclopedia of Type Strains, Phase IV (KMG-IV): sequencing the most valuable type-strain genomes for metagenomic binning, comparative biology and taxonomic classification.</title>
        <authorList>
            <person name="Goeker M."/>
        </authorList>
    </citation>
    <scope>NUCLEOTIDE SEQUENCE [LARGE SCALE GENOMIC DNA]</scope>
    <source>
        <strain evidence="5 6">DSM 22958</strain>
    </source>
</reference>
<comment type="caution">
    <text evidence="5">The sequence shown here is derived from an EMBL/GenBank/DDBJ whole genome shotgun (WGS) entry which is preliminary data.</text>
</comment>
<dbReference type="InterPro" id="IPR028082">
    <property type="entry name" value="Peripla_BP_I"/>
</dbReference>
<accession>A0A4V2RX59</accession>
<dbReference type="Pfam" id="PF13458">
    <property type="entry name" value="Peripla_BP_6"/>
    <property type="match status" value="1"/>
</dbReference>
<evidence type="ECO:0000256" key="3">
    <source>
        <dbReference type="SAM" id="SignalP"/>
    </source>
</evidence>
<dbReference type="EMBL" id="SLWL01000010">
    <property type="protein sequence ID" value="TCO12031.1"/>
    <property type="molecule type" value="Genomic_DNA"/>
</dbReference>
<keyword evidence="2 3" id="KW-0732">Signal</keyword>
<evidence type="ECO:0000313" key="5">
    <source>
        <dbReference type="EMBL" id="TCO12031.1"/>
    </source>
</evidence>
<dbReference type="Gene3D" id="3.40.50.2300">
    <property type="match status" value="2"/>
</dbReference>
<dbReference type="Proteomes" id="UP000294881">
    <property type="component" value="Unassembled WGS sequence"/>
</dbReference>
<dbReference type="PROSITE" id="PS51318">
    <property type="entry name" value="TAT"/>
    <property type="match status" value="1"/>
</dbReference>
<keyword evidence="6" id="KW-1185">Reference proteome</keyword>
<gene>
    <name evidence="5" type="ORF">EV666_11069</name>
</gene>
<sequence>MNTTRRSFQTGLLALAAGAFAPSIPSAFAAGKSGPGVTATEIKLGQTMPYSGPASAYGNIGKAEAAYFKMVNDNGGVNGRKINLISLDDGYSPPKTVEATRRLVEQEEVFAIVGALGTAPNAAIHKYLNSKGVPQLLISSGISKFNDPKNFPWTMAALPNYLNEARILAVYAMQQKPGKKIGLLMANDDLGRDAQAGIRQALGKDAAGLLTVESYELTDTNVDSQILKLKAAGVETLITYASPKFAAQTIRKLKEMGWQPTHLLSSIAASVAGVLEPAGLDNSVGVISVTYAKDPTDPAWDNDPGMKRWNAFMDKYMPGANKGDLNYTTGYYIADFATRLLKACGDELTRENLMKQAANVPGWEFDTLIPGVRAQTSPTDFAPLKQMQMMVFDGKRWKLTGGLLG</sequence>
<protein>
    <submittedName>
        <fullName evidence="5">Branched-chain amino acid transport system substrate-binding protein</fullName>
    </submittedName>
</protein>
<evidence type="ECO:0000259" key="4">
    <source>
        <dbReference type="Pfam" id="PF13458"/>
    </source>
</evidence>
<name>A0A4V2RX59_9HYPH</name>
<proteinExistence type="inferred from homology"/>
<dbReference type="InterPro" id="IPR006311">
    <property type="entry name" value="TAT_signal"/>
</dbReference>
<organism evidence="5 6">
    <name type="scientific">Camelimonas lactis</name>
    <dbReference type="NCBI Taxonomy" id="659006"/>
    <lineage>
        <taxon>Bacteria</taxon>
        <taxon>Pseudomonadati</taxon>
        <taxon>Pseudomonadota</taxon>
        <taxon>Alphaproteobacteria</taxon>
        <taxon>Hyphomicrobiales</taxon>
        <taxon>Chelatococcaceae</taxon>
        <taxon>Camelimonas</taxon>
    </lineage>
</organism>
<evidence type="ECO:0000256" key="1">
    <source>
        <dbReference type="ARBA" id="ARBA00010062"/>
    </source>
</evidence>
<feature type="domain" description="Leucine-binding protein" evidence="4">
    <location>
        <begin position="41"/>
        <end position="393"/>
    </location>
</feature>
<dbReference type="CDD" id="cd06343">
    <property type="entry name" value="PBP1_ABC_ligand_binding-like"/>
    <property type="match status" value="1"/>
</dbReference>
<comment type="similarity">
    <text evidence="1">Belongs to the leucine-binding protein family.</text>
</comment>
<dbReference type="AlphaFoldDB" id="A0A4V2RX59"/>
<dbReference type="RefSeq" id="WP_132008069.1">
    <property type="nucleotide sequence ID" value="NZ_JBHUNN010000002.1"/>
</dbReference>
<dbReference type="InterPro" id="IPR028081">
    <property type="entry name" value="Leu-bd"/>
</dbReference>